<feature type="region of interest" description="Disordered" evidence="4">
    <location>
        <begin position="1"/>
        <end position="23"/>
    </location>
</feature>
<organism evidence="5 6">
    <name type="scientific">Canna indica</name>
    <name type="common">Indian-shot</name>
    <dbReference type="NCBI Taxonomy" id="4628"/>
    <lineage>
        <taxon>Eukaryota</taxon>
        <taxon>Viridiplantae</taxon>
        <taxon>Streptophyta</taxon>
        <taxon>Embryophyta</taxon>
        <taxon>Tracheophyta</taxon>
        <taxon>Spermatophyta</taxon>
        <taxon>Magnoliopsida</taxon>
        <taxon>Liliopsida</taxon>
        <taxon>Zingiberales</taxon>
        <taxon>Cannaceae</taxon>
        <taxon>Canna</taxon>
    </lineage>
</organism>
<evidence type="ECO:0000256" key="4">
    <source>
        <dbReference type="SAM" id="MobiDB-lite"/>
    </source>
</evidence>
<dbReference type="Proteomes" id="UP001327560">
    <property type="component" value="Chromosome 7"/>
</dbReference>
<keyword evidence="2" id="KW-0804">Transcription</keyword>
<evidence type="ECO:0000313" key="6">
    <source>
        <dbReference type="Proteomes" id="UP001327560"/>
    </source>
</evidence>
<accession>A0AAQ3KTX1</accession>
<evidence type="ECO:0000313" key="5">
    <source>
        <dbReference type="EMBL" id="WOL15102.1"/>
    </source>
</evidence>
<dbReference type="PROSITE" id="PS50985">
    <property type="entry name" value="GRAS"/>
    <property type="match status" value="1"/>
</dbReference>
<dbReference type="EMBL" id="CP136896">
    <property type="protein sequence ID" value="WOL15102.1"/>
    <property type="molecule type" value="Genomic_DNA"/>
</dbReference>
<evidence type="ECO:0000256" key="3">
    <source>
        <dbReference type="PROSITE-ProRule" id="PRU01191"/>
    </source>
</evidence>
<proteinExistence type="inferred from homology"/>
<gene>
    <name evidence="5" type="ORF">Cni_G23883</name>
</gene>
<feature type="region of interest" description="VHIID" evidence="3">
    <location>
        <begin position="126"/>
        <end position="191"/>
    </location>
</feature>
<keyword evidence="6" id="KW-1185">Reference proteome</keyword>
<dbReference type="PANTHER" id="PTHR31636">
    <property type="entry name" value="OSJNBA0084A10.13 PROTEIN-RELATED"/>
    <property type="match status" value="1"/>
</dbReference>
<comment type="similarity">
    <text evidence="3">Belongs to the GRAS family.</text>
</comment>
<evidence type="ECO:0000256" key="2">
    <source>
        <dbReference type="ARBA" id="ARBA00023163"/>
    </source>
</evidence>
<keyword evidence="1" id="KW-0805">Transcription regulation</keyword>
<comment type="caution">
    <text evidence="3">Lacks conserved residue(s) required for the propagation of feature annotation.</text>
</comment>
<feature type="short sequence motif" description="VHIID" evidence="3">
    <location>
        <begin position="157"/>
        <end position="161"/>
    </location>
</feature>
<feature type="region of interest" description="SAW" evidence="3">
    <location>
        <begin position="359"/>
        <end position="433"/>
    </location>
</feature>
<name>A0AAQ3KTX1_9LILI</name>
<protein>
    <submittedName>
        <fullName evidence="5">Scarecrow-like protein 32</fullName>
    </submittedName>
</protein>
<evidence type="ECO:0000256" key="1">
    <source>
        <dbReference type="ARBA" id="ARBA00023015"/>
    </source>
</evidence>
<reference evidence="5 6" key="1">
    <citation type="submission" date="2023-10" db="EMBL/GenBank/DDBJ databases">
        <title>Chromosome-scale genome assembly provides insights into flower coloration mechanisms of Canna indica.</title>
        <authorList>
            <person name="Li C."/>
        </authorList>
    </citation>
    <scope>NUCLEOTIDE SEQUENCE [LARGE SCALE GENOMIC DNA]</scope>
    <source>
        <tissue evidence="5">Flower</tissue>
    </source>
</reference>
<dbReference type="AlphaFoldDB" id="A0AAQ3KTX1"/>
<dbReference type="Pfam" id="PF03514">
    <property type="entry name" value="GRAS"/>
    <property type="match status" value="1"/>
</dbReference>
<sequence>MKAELGGSSTTTPNHASVPDSNPFAAPHGPLSGALMGCLGSLDGACIEKLLLLCATALEANDATMVQQVMWVLNNIASSHGDPNQRLTSWFLRALITRASRLCPTAMSFAAATGLTRARPLTVTELVAYIDLTPWHRFGFTASNGAILKMVEGRQKVHVLDFGVYYCMQWPTLIDALAKRPEGPPLLRITVPSARPPVPPYLNVSTEEIGVRLANFAKSRDVQLEFHVIKANPSSFHHQLASCLLDPSSLGLREDEALVVNCQSWLRYLPEETDGGGQGQDLSSKDGFLELIHSLNPCIVTVADEDADLDSARLTSRIISCFNYLWIPFDALETFLPKDSPRRMEYEADIGEKIENVIGFEGAQRMERLETGGRLNQRMARAGFESVPFSEETMREVKILLDEHASGWGMKREEEMLVLTWKGHNSVFATAWVPGGFDE</sequence>
<dbReference type="InterPro" id="IPR005202">
    <property type="entry name" value="TF_GRAS"/>
</dbReference>